<accession>A0A0B4JD89</accession>
<dbReference type="OrthoDB" id="7859025at2759"/>
<dbReference type="InterPro" id="IPR051487">
    <property type="entry name" value="Ser/Thr_Proteases_Immune/Dev"/>
</dbReference>
<dbReference type="InterPro" id="IPR001314">
    <property type="entry name" value="Peptidase_S1A"/>
</dbReference>
<dbReference type="AlphaFoldDB" id="A0A0B4JD89"/>
<dbReference type="InterPro" id="IPR001254">
    <property type="entry name" value="Trypsin_dom"/>
</dbReference>
<dbReference type="VEuPathDB" id="VectorBase:FBgn0261584"/>
<dbReference type="SMART" id="SM00020">
    <property type="entry name" value="Tryp_SPc"/>
    <property type="match status" value="1"/>
</dbReference>
<organism evidence="5 8">
    <name type="scientific">Drosophila melanogaster</name>
    <name type="common">Fruit fly</name>
    <dbReference type="NCBI Taxonomy" id="7227"/>
    <lineage>
        <taxon>Eukaryota</taxon>
        <taxon>Metazoa</taxon>
        <taxon>Ecdysozoa</taxon>
        <taxon>Arthropoda</taxon>
        <taxon>Hexapoda</taxon>
        <taxon>Insecta</taxon>
        <taxon>Pterygota</taxon>
        <taxon>Neoptera</taxon>
        <taxon>Endopterygota</taxon>
        <taxon>Diptera</taxon>
        <taxon>Brachycera</taxon>
        <taxon>Muscomorpha</taxon>
        <taxon>Ephydroidea</taxon>
        <taxon>Drosophilidae</taxon>
        <taxon>Drosophila</taxon>
        <taxon>Sophophora</taxon>
    </lineage>
</organism>
<reference evidence="5" key="10">
    <citation type="journal article" date="2015" name="G3 (Bethesda)">
        <title>Gene Model Annotations for Drosophila melanogaster: Impact of High-Throughput Data.</title>
        <authorList>
            <consortium name="FlyBase Consortium"/>
            <person name="Matthews B.B."/>
            <person name="Dos Santos G."/>
            <person name="Crosby M.A."/>
            <person name="Emmert D.B."/>
            <person name="St Pierre S.E."/>
            <person name="Gramates L.S."/>
            <person name="Zhou P."/>
            <person name="Schroeder A.J."/>
            <person name="Falls K."/>
            <person name="Strelets V."/>
            <person name="Russo S.M."/>
            <person name="Gelbart W.M."/>
            <person name="null"/>
        </authorList>
    </citation>
    <scope>NUCLEOTIDE SEQUENCE</scope>
</reference>
<evidence type="ECO:0000313" key="5">
    <source>
        <dbReference type="EMBL" id="ADV37240.1"/>
    </source>
</evidence>
<dbReference type="eggNOG" id="KOG3627">
    <property type="taxonomic scope" value="Eukaryota"/>
</dbReference>
<dbReference type="GO" id="GO:0006508">
    <property type="term" value="P:proteolysis"/>
    <property type="evidence" value="ECO:0007669"/>
    <property type="project" value="InterPro"/>
</dbReference>
<dbReference type="EMBL" id="AE013599">
    <property type="protein sequence ID" value="ADV37240.1"/>
    <property type="molecule type" value="Genomic_DNA"/>
</dbReference>
<sequence>MQTLFAWLLMLTVLQSHVNSKFLDDYCGAPISNQSITKLRQPQAGWLAHISNGTHVLCSGSLISKQFVLSAAQCIDVHGKLFVQLGVSNATKSPHWYTVSNVVIPSHSGKRLQRDIGLLKLSQSVDYNDFVYPICIALNTNTLDMVKILQNFTTSAWLSKNKNPQTIVLSQLSRDRCKLNLSGNVTPKEICAASLQRNNSCFIDSGSALTQPIIQGSNIVREMLFGIRGYVNGRSWCSEPAIYIDVAECVGWIETVVQQYDGTDSRAVATPEVNQHLKHSLSRMGKNILLFKNCRGNSLQSKLRARIYGPNYIGQGWFITHRFVITNAKDLPESAESLYVGLPGTLRSYDEFSVQSVFKHPEFSEDYKNDIALLRVHQRVAMGHLRPICMLLKENQQELAKSSPPISFDYVQTANRIQVVRKIDALADPRICTNRLLKTIEPNQLCVVVPPETVQKNATRGGILGLRMMYSGKEWLILFGISSYSHNDIEVFTNVMEHTQWIANVVNSDFRL</sequence>
<reference evidence="5" key="12">
    <citation type="journal article" date="2015" name="Genome Res.">
        <title>The Release 6 reference sequence of the Drosophila melanogaster genome.</title>
        <authorList>
            <person name="Hoskins R.A."/>
            <person name="Carlson J.W."/>
            <person name="Wan K.H."/>
            <person name="Park S."/>
            <person name="Mendez I."/>
            <person name="Galle S.E."/>
            <person name="Booth B.W."/>
            <person name="Pfeiffer B.D."/>
            <person name="George R.A."/>
            <person name="Svirskas R."/>
            <person name="Krzywinski M."/>
            <person name="Schein J."/>
            <person name="Accardo M.C."/>
            <person name="Damia E."/>
            <person name="Messina G."/>
            <person name="Mendez-Lago M."/>
            <person name="de Pablos B."/>
            <person name="Demakova O.V."/>
            <person name="Andreyeva E.N."/>
            <person name="Boldyreva L.V."/>
            <person name="Marra M."/>
            <person name="Carvalho A.B."/>
            <person name="Dimitri P."/>
            <person name="Villasante A."/>
            <person name="Zhimulev I.F."/>
            <person name="Rubin G.M."/>
            <person name="Karpen G.H."/>
            <person name="Celniker S.E."/>
        </authorList>
    </citation>
    <scope>NUCLEOTIDE SEQUENCE</scope>
</reference>
<feature type="chain" id="PRO_5015034614" evidence="3">
    <location>
        <begin position="21"/>
        <end position="512"/>
    </location>
</feature>
<feature type="domain" description="Peptidase S1" evidence="4">
    <location>
        <begin position="31"/>
        <end position="258"/>
    </location>
</feature>
<reference evidence="5" key="11">
    <citation type="journal article" date="2015" name="G3 (Bethesda)">
        <title>Gene Model Annotations for Drosophila melanogaster: The Rule-Benders.</title>
        <authorList>
            <consortium name="FlyBase Consortium"/>
            <person name="Crosby M.A."/>
            <person name="Gramates L.S."/>
            <person name="Dos Santos G."/>
            <person name="Matthews B.B."/>
            <person name="St Pierre S.E."/>
            <person name="Zhou P."/>
            <person name="Schroeder A.J."/>
            <person name="Falls K."/>
            <person name="Emmert D.B."/>
            <person name="Russo S.M."/>
            <person name="Gelbart W.M."/>
            <person name="null"/>
        </authorList>
    </citation>
    <scope>NUCLEOTIDE SEQUENCE</scope>
</reference>
<reference evidence="5" key="13">
    <citation type="submission" date="2020-04" db="EMBL/GenBank/DDBJ databases">
        <authorList>
            <consortium name="FlyBase"/>
        </authorList>
    </citation>
    <scope>NUCLEOTIDE SEQUENCE</scope>
</reference>
<evidence type="ECO:0000256" key="3">
    <source>
        <dbReference type="SAM" id="SignalP"/>
    </source>
</evidence>
<reference evidence="5 8" key="6">
    <citation type="journal article" date="2005" name="PLoS Comput. Biol.">
        <title>Combined evidence annotation of transposable elements in genome sequences.</title>
        <authorList>
            <person name="Quesneville H."/>
            <person name="Bergman C.M."/>
            <person name="Andrieu O."/>
            <person name="Autard D."/>
            <person name="Nouaud D."/>
            <person name="Ashburner M."/>
            <person name="Anxolabehere D."/>
        </authorList>
    </citation>
    <scope>NUCLEOTIDE SEQUENCE [LARGE SCALE GENOMIC DNA]</scope>
    <source>
        <strain evidence="8">Berkeley</strain>
    </source>
</reference>
<dbReference type="Pfam" id="PF00089">
    <property type="entry name" value="Trypsin"/>
    <property type="match status" value="2"/>
</dbReference>
<keyword evidence="1" id="KW-1015">Disulfide bond</keyword>
<gene>
    <name evidence="5" type="primary">Dmel\CG42694</name>
    <name evidence="5" type="synonym">SPH247</name>
    <name evidence="5 7" type="ORF">CG42694</name>
    <name evidence="5" type="ORF">Dmel_CG42694</name>
</gene>
<dbReference type="RefSeq" id="NP_001188994.1">
    <property type="nucleotide sequence ID" value="NM_001202065.2"/>
</dbReference>
<dbReference type="GO" id="GO:0005615">
    <property type="term" value="C:extracellular space"/>
    <property type="evidence" value="ECO:0000318"/>
    <property type="project" value="GO_Central"/>
</dbReference>
<dbReference type="FlyBase" id="FBgn0261584">
    <property type="gene designation" value="CG42694"/>
</dbReference>
<dbReference type="PROSITE" id="PS50240">
    <property type="entry name" value="TRYPSIN_DOM"/>
    <property type="match status" value="1"/>
</dbReference>
<protein>
    <submittedName>
        <fullName evidence="5">Uncharacterized protein, isoform A</fullName>
    </submittedName>
    <submittedName>
        <fullName evidence="6">Uncharacterized protein, isoform B</fullName>
    </submittedName>
</protein>
<dbReference type="GeneID" id="10178792"/>
<evidence type="ECO:0000313" key="7">
    <source>
        <dbReference type="FlyBase" id="FBgn0261584"/>
    </source>
</evidence>
<evidence type="ECO:0000256" key="1">
    <source>
        <dbReference type="ARBA" id="ARBA00023157"/>
    </source>
</evidence>
<dbReference type="InParanoid" id="A0A0B4JD89"/>
<dbReference type="SMR" id="A0A0B4JD89"/>
<dbReference type="ExpressionAtlas" id="A0A0B4JD89">
    <property type="expression patterns" value="baseline and differential"/>
</dbReference>
<proteinExistence type="inferred from homology"/>
<reference evidence="5" key="7">
    <citation type="submission" date="2006-08" db="EMBL/GenBank/DDBJ databases">
        <authorList>
            <person name="Celniker S."/>
            <person name="Carlson J."/>
            <person name="Wan K."/>
            <person name="Frise E."/>
            <person name="Hoskins R."/>
            <person name="Park S."/>
            <person name="Svirskas R."/>
            <person name="Rubin G."/>
        </authorList>
    </citation>
    <scope>NUCLEOTIDE SEQUENCE</scope>
</reference>
<dbReference type="Proteomes" id="UP000000803">
    <property type="component" value="Chromosome 2R"/>
</dbReference>
<dbReference type="OMA" id="RFLEESC"/>
<dbReference type="RefSeq" id="NP_001261147.1">
    <property type="nucleotide sequence ID" value="NM_001274218.2"/>
</dbReference>
<dbReference type="AGR" id="FB:FBgn0261584"/>
<dbReference type="PRINTS" id="PR00722">
    <property type="entry name" value="CHYMOTRYPSIN"/>
</dbReference>
<dbReference type="GO" id="GO:0045087">
    <property type="term" value="P:innate immune response"/>
    <property type="evidence" value="ECO:0000318"/>
    <property type="project" value="GO_Central"/>
</dbReference>
<dbReference type="InterPro" id="IPR009003">
    <property type="entry name" value="Peptidase_S1_PA"/>
</dbReference>
<dbReference type="KEGG" id="dme:Dmel_CG42694"/>
<keyword evidence="8" id="KW-1185">Reference proteome</keyword>
<reference evidence="5 8" key="4">
    <citation type="journal article" date="2002" name="Genome Biol.">
        <title>The transposable elements of the Drosophila melanogaster euchromatin: a genomics perspective.</title>
        <authorList>
            <person name="Kaminker J.S."/>
            <person name="Bergman C.M."/>
            <person name="Kronmiller B."/>
            <person name="Carlson J."/>
            <person name="Svirskas R."/>
            <person name="Patel S."/>
            <person name="Frise E."/>
            <person name="Wheeler D.A."/>
            <person name="Lewis S.E."/>
            <person name="Rubin G.M."/>
            <person name="Ashburner M."/>
            <person name="Celniker S.E."/>
        </authorList>
    </citation>
    <scope>NUCLEOTIDE SEQUENCE [LARGE SCALE GENOMIC DNA]</scope>
    <source>
        <strain evidence="8">Berkeley</strain>
    </source>
</reference>
<keyword evidence="3" id="KW-0732">Signal</keyword>
<comment type="similarity">
    <text evidence="2">Belongs to the peptidase S1 family. CLIP subfamily.</text>
</comment>
<evidence type="ECO:0000256" key="2">
    <source>
        <dbReference type="ARBA" id="ARBA00024195"/>
    </source>
</evidence>
<dbReference type="SUPFAM" id="SSF50494">
    <property type="entry name" value="Trypsin-like serine proteases"/>
    <property type="match status" value="2"/>
</dbReference>
<feature type="signal peptide" evidence="3">
    <location>
        <begin position="1"/>
        <end position="20"/>
    </location>
</feature>
<dbReference type="PaxDb" id="7227-FBpp0306130"/>
<reference evidence="5 8" key="1">
    <citation type="journal article" date="2000" name="Science">
        <title>The genome sequence of Drosophila melanogaster.</title>
        <authorList>
            <person name="Adams M.D."/>
            <person name="Celniker S.E."/>
            <person name="Holt R.A."/>
            <person name="Evans C.A."/>
            <person name="Gocayne J.D."/>
            <person name="Amanatides P.G."/>
            <person name="Scherer S.E."/>
            <person name="Li P.W."/>
            <person name="Hoskins R.A."/>
            <person name="Galle R.F."/>
            <person name="George R.A."/>
            <person name="Lewis S.E."/>
            <person name="Richards S."/>
            <person name="Ashburner M."/>
            <person name="Henderson S.N."/>
            <person name="Sutton G.G."/>
            <person name="Wortman J.R."/>
            <person name="Yandell M.D."/>
            <person name="Zhang Q."/>
            <person name="Chen L.X."/>
            <person name="Brandon R.C."/>
            <person name="Rogers Y.H."/>
            <person name="Blazej R.G."/>
            <person name="Champe M."/>
            <person name="Pfeiffer B.D."/>
            <person name="Wan K.H."/>
            <person name="Doyle C."/>
            <person name="Baxter E.G."/>
            <person name="Helt G."/>
            <person name="Nelson C.R."/>
            <person name="Gabor G.L."/>
            <person name="Abril J.F."/>
            <person name="Agbayani A."/>
            <person name="An H.J."/>
            <person name="Andrews-Pfannkoch C."/>
            <person name="Baldwin D."/>
            <person name="Ballew R.M."/>
            <person name="Basu A."/>
            <person name="Baxendale J."/>
            <person name="Bayraktaroglu L."/>
            <person name="Beasley E.M."/>
            <person name="Beeson K.Y."/>
            <person name="Benos P.V."/>
            <person name="Berman B.P."/>
            <person name="Bhandari D."/>
            <person name="Bolshakov S."/>
            <person name="Borkova D."/>
            <person name="Botchan M.R."/>
            <person name="Bouck J."/>
            <person name="Brokstein P."/>
            <person name="Brottier P."/>
            <person name="Burtis K.C."/>
            <person name="Busam D.A."/>
            <person name="Butler H."/>
            <person name="Cadieu E."/>
            <person name="Center A."/>
            <person name="Chandra I."/>
            <person name="Cherry J.M."/>
            <person name="Cawley S."/>
            <person name="Dahlke C."/>
            <person name="Davenport L.B."/>
            <person name="Davies P."/>
            <person name="de Pablos B."/>
            <person name="Delcher A."/>
            <person name="Deng Z."/>
            <person name="Mays A.D."/>
            <person name="Dew I."/>
            <person name="Dietz S.M."/>
            <person name="Dodson K."/>
            <person name="Doup L.E."/>
            <person name="Downes M."/>
            <person name="Dugan-Rocha S."/>
            <person name="Dunkov B.C."/>
            <person name="Dunn P."/>
            <person name="Durbin K.J."/>
            <person name="Evangelista C.C."/>
            <person name="Ferraz C."/>
            <person name="Ferriera S."/>
            <person name="Fleischmann W."/>
            <person name="Fosler C."/>
            <person name="Gabrielian A.E."/>
            <person name="Garg N.S."/>
            <person name="Gelbart W.M."/>
            <person name="Glasser K."/>
            <person name="Glodek A."/>
            <person name="Gong F."/>
            <person name="Gorrell J.H."/>
            <person name="Gu Z."/>
            <person name="Guan P."/>
            <person name="Harris M."/>
            <person name="Harris N.L."/>
            <person name="Harvey D."/>
            <person name="Heiman T.J."/>
            <person name="Hernandez J.R."/>
            <person name="Houck J."/>
            <person name="Hostin D."/>
            <person name="Houston K.A."/>
            <person name="Howland T.J."/>
            <person name="Wei M.H."/>
            <person name="Ibegwam C."/>
            <person name="Jalali M."/>
            <person name="Kalush F."/>
            <person name="Karpen G.H."/>
            <person name="Ke Z."/>
            <person name="Kennison J.A."/>
            <person name="Ketchum K.A."/>
            <person name="Kimmel B.E."/>
            <person name="Kodira C.D."/>
            <person name="Kraft C."/>
            <person name="Kravitz S."/>
            <person name="Kulp D."/>
            <person name="Lai Z."/>
            <person name="Lasko P."/>
            <person name="Lei Y."/>
            <person name="Levitsky A.A."/>
            <person name="Li J."/>
            <person name="Li Z."/>
            <person name="Liang Y."/>
            <person name="Lin X."/>
            <person name="Liu X."/>
            <person name="Mattei B."/>
            <person name="McIntosh T.C."/>
            <person name="McLeod M.P."/>
            <person name="McPherson D."/>
            <person name="Merkulov G."/>
            <person name="Milshina N.V."/>
            <person name="Mobarry C."/>
            <person name="Morris J."/>
            <person name="Moshrefi A."/>
            <person name="Mount S.M."/>
            <person name="Moy M."/>
            <person name="Murphy B."/>
            <person name="Murphy L."/>
            <person name="Muzny D.M."/>
            <person name="Nelson D.L."/>
            <person name="Nelson D.R."/>
            <person name="Nelson K.A."/>
            <person name="Nixon K."/>
            <person name="Nusskern D.R."/>
            <person name="Pacleb J.M."/>
            <person name="Palazzolo M."/>
            <person name="Pittman G.S."/>
            <person name="Pan S."/>
            <person name="Pollard J."/>
            <person name="Puri V."/>
            <person name="Reese M.G."/>
            <person name="Reinert K."/>
            <person name="Remington K."/>
            <person name="Saunders R.D."/>
            <person name="Scheeler F."/>
            <person name="Shen H."/>
            <person name="Shue B.C."/>
            <person name="Siden-Kiamos I."/>
            <person name="Simpson M."/>
            <person name="Skupski M.P."/>
            <person name="Smith T."/>
            <person name="Spier E."/>
            <person name="Spradling A.C."/>
            <person name="Stapleton M."/>
            <person name="Strong R."/>
            <person name="Sun E."/>
            <person name="Svirskas R."/>
            <person name="Tector C."/>
            <person name="Turner R."/>
            <person name="Venter E."/>
            <person name="Wang A.H."/>
            <person name="Wang X."/>
            <person name="Wang Z.Y."/>
            <person name="Wassarman D.A."/>
            <person name="Weinstock G.M."/>
            <person name="Weissenbach J."/>
            <person name="Williams S.M."/>
            <person name="WoodageT"/>
            <person name="Worley K.C."/>
            <person name="Wu D."/>
            <person name="Yang S."/>
            <person name="Yao Q.A."/>
            <person name="Ye J."/>
            <person name="Yeh R.F."/>
            <person name="Zaveri J.S."/>
            <person name="Zhan M."/>
            <person name="Zhang G."/>
            <person name="Zhao Q."/>
            <person name="Zheng L."/>
            <person name="Zheng X.H."/>
            <person name="Zhong F.N."/>
            <person name="Zhong W."/>
            <person name="Zhou X."/>
            <person name="Zhu S."/>
            <person name="Zhu X."/>
            <person name="Smith H.O."/>
            <person name="Gibbs R.A."/>
            <person name="Myers E.W."/>
            <person name="Rubin G.M."/>
            <person name="Venter J.C."/>
        </authorList>
    </citation>
    <scope>NUCLEOTIDE SEQUENCE [LARGE SCALE GENOMIC DNA]</scope>
    <source>
        <strain evidence="8">Berkeley</strain>
    </source>
</reference>
<reference evidence="5 8" key="5">
    <citation type="journal article" date="2002" name="Genome Biol.">
        <title>Heterochromatic sequences in a Drosophila whole-genome shotgun assembly.</title>
        <authorList>
            <person name="Hoskins R.A."/>
            <person name="Smith C.D."/>
            <person name="Carlson J.W."/>
            <person name="Carvalho A.B."/>
            <person name="Halpern A."/>
            <person name="Kaminker J.S."/>
            <person name="Kennedy C."/>
            <person name="Mungall C.J."/>
            <person name="Sullivan B.A."/>
            <person name="Sutton G.G."/>
            <person name="Yasuhara J.C."/>
            <person name="Wakimoto B.T."/>
            <person name="Myers E.W."/>
            <person name="Celniker S.E."/>
            <person name="Rubin G.M."/>
            <person name="Karpen G.H."/>
        </authorList>
    </citation>
    <scope>NUCLEOTIDE SEQUENCE [LARGE SCALE GENOMIC DNA]</scope>
    <source>
        <strain evidence="8">Berkeley</strain>
    </source>
</reference>
<evidence type="ECO:0000313" key="6">
    <source>
        <dbReference type="EMBL" id="AGB93678.1"/>
    </source>
</evidence>
<dbReference type="Gene3D" id="2.40.10.10">
    <property type="entry name" value="Trypsin-like serine proteases"/>
    <property type="match status" value="3"/>
</dbReference>
<evidence type="ECO:0000313" key="8">
    <source>
        <dbReference type="Proteomes" id="UP000000803"/>
    </source>
</evidence>
<reference evidence="5 8" key="2">
    <citation type="journal article" date="2002" name="Genome Biol.">
        <title>Finishing a whole-genome shotgun: release 3 of the Drosophila melanogaster euchromatic genome sequence.</title>
        <authorList>
            <person name="Celniker S.E."/>
            <person name="Wheeler D.A."/>
            <person name="Kronmiller B."/>
            <person name="Carlson J.W."/>
            <person name="Halpern A."/>
            <person name="Patel S."/>
            <person name="Adams M."/>
            <person name="Champe M."/>
            <person name="Dugan S.P."/>
            <person name="Frise E."/>
            <person name="Hodgson A."/>
            <person name="George R.A."/>
            <person name="Hoskins R.A."/>
            <person name="Laverty T."/>
            <person name="Muzny D.M."/>
            <person name="Nelson C.R."/>
            <person name="Pacleb J.M."/>
            <person name="Park S."/>
            <person name="Pfeiffer B.D."/>
            <person name="Richards S."/>
            <person name="Sodergren E.J."/>
            <person name="Svirskas R."/>
            <person name="Tabor P.E."/>
            <person name="Wan K."/>
            <person name="Stapleton M."/>
            <person name="Sutton G.G."/>
            <person name="Venter C."/>
            <person name="Weinstock G."/>
            <person name="Scherer S.E."/>
            <person name="Myers E.W."/>
            <person name="Gibbs R.A."/>
            <person name="Rubin G.M."/>
        </authorList>
    </citation>
    <scope>NUCLEOTIDE SEQUENCE [LARGE SCALE GENOMIC DNA]</scope>
    <source>
        <strain evidence="8">Berkeley</strain>
    </source>
</reference>
<dbReference type="Bgee" id="FBgn0261584">
    <property type="expression patterns" value="Expressed in hemocyte (sensu Nematoda and Protostomia) in proboscis and 33 other cell types or tissues"/>
</dbReference>
<dbReference type="EMBL" id="AE013599">
    <property type="protein sequence ID" value="AGB93678.1"/>
    <property type="molecule type" value="Genomic_DNA"/>
</dbReference>
<reference evidence="5 8" key="3">
    <citation type="journal article" date="2002" name="Genome Biol.">
        <title>Annotation of the Drosophila melanogaster euchromatic genome: a systematic review.</title>
        <authorList>
            <person name="Misra S."/>
            <person name="Crosby M.A."/>
            <person name="Mungall C.J."/>
            <person name="Matthews B.B."/>
            <person name="Campbell K.S."/>
            <person name="Hradecky P."/>
            <person name="Huang Y."/>
            <person name="Kaminker J.S."/>
            <person name="Millburn G.H."/>
            <person name="Prochnik S.E."/>
            <person name="Smith C.D."/>
            <person name="Tupy J.L."/>
            <person name="Whitfied E.J."/>
            <person name="Bayraktaroglu L."/>
            <person name="Berman B.P."/>
            <person name="Bettencourt B.R."/>
            <person name="Celniker S.E."/>
            <person name="de Grey A.D."/>
            <person name="Drysdale R.A."/>
            <person name="Harris N.L."/>
            <person name="Richter J."/>
            <person name="Russo S."/>
            <person name="Schroeder A.J."/>
            <person name="Shu S.Q."/>
            <person name="Stapleton M."/>
            <person name="Yamada C."/>
            <person name="Ashburner M."/>
            <person name="Gelbart W.M."/>
            <person name="Rubin G.M."/>
            <person name="Lewis S.E."/>
        </authorList>
    </citation>
    <scope>GENOME REANNOTATION</scope>
    <source>
        <strain evidence="8">Berkeley</strain>
    </source>
</reference>
<reference evidence="5 8" key="9">
    <citation type="journal article" date="2007" name="Science">
        <title>Sequence finishing and mapping of Drosophila melanogaster heterochromatin.</title>
        <authorList>
            <person name="Hoskins R.A."/>
            <person name="Carlson J.W."/>
            <person name="Kennedy C."/>
            <person name="Acevedo D."/>
            <person name="Evans-Holm M."/>
            <person name="Frise E."/>
            <person name="Wan K.H."/>
            <person name="Park S."/>
            <person name="Mendez-Lago M."/>
            <person name="Rossi F."/>
            <person name="Villasante A."/>
            <person name="Dimitri P."/>
            <person name="Karpen G.H."/>
            <person name="Celniker S.E."/>
        </authorList>
    </citation>
    <scope>NUCLEOTIDE SEQUENCE [LARGE SCALE GENOMIC DNA]</scope>
    <source>
        <strain evidence="8">Berkeley</strain>
    </source>
</reference>
<reference evidence="5 8" key="8">
    <citation type="journal article" date="2007" name="Science">
        <title>The Release 5.1 annotation of Drosophila melanogaster heterochromatin.</title>
        <authorList>
            <person name="Smith C.D."/>
            <person name="Shu S."/>
            <person name="Mungall C.J."/>
            <person name="Karpen G.H."/>
        </authorList>
    </citation>
    <scope>NUCLEOTIDE SEQUENCE [LARGE SCALE GENOMIC DNA]</scope>
    <source>
        <strain evidence="8">Berkeley</strain>
    </source>
</reference>
<reference evidence="5" key="14">
    <citation type="submission" date="2020-05" db="EMBL/GenBank/DDBJ databases">
        <title>Drosophila melanogaster release 4 sequence.</title>
        <authorList>
            <consortium name="Berkeley Drosophila Genome Project"/>
            <person name="Celniker S."/>
            <person name="Carlson J."/>
            <person name="Wan K."/>
            <person name="Pfeiffer B."/>
            <person name="Frise E."/>
            <person name="George R."/>
            <person name="Hoskins R."/>
            <person name="Stapleton M."/>
            <person name="Pacleb J."/>
            <person name="Park S."/>
            <person name="Svirskas R."/>
            <person name="Smith E."/>
            <person name="Yu C."/>
            <person name="Rubin G."/>
        </authorList>
    </citation>
    <scope>NUCLEOTIDE SEQUENCE</scope>
</reference>
<dbReference type="InterPro" id="IPR043504">
    <property type="entry name" value="Peptidase_S1_PA_chymotrypsin"/>
</dbReference>
<dbReference type="PANTHER" id="PTHR24256">
    <property type="entry name" value="TRYPTASE-RELATED"/>
    <property type="match status" value="1"/>
</dbReference>
<dbReference type="BioGRID-ORCS" id="10178792">
    <property type="hits" value="0 hits in 1 CRISPR screen"/>
</dbReference>
<name>A0A0B4JD89_DROME</name>
<evidence type="ECO:0000259" key="4">
    <source>
        <dbReference type="PROSITE" id="PS50240"/>
    </source>
</evidence>